<feature type="region of interest" description="Disordered" evidence="1">
    <location>
        <begin position="1"/>
        <end position="20"/>
    </location>
</feature>
<gene>
    <name evidence="3" type="ORF">BKA05_003372</name>
</gene>
<keyword evidence="4" id="KW-1185">Reference proteome</keyword>
<dbReference type="RefSeq" id="WP_179532485.1">
    <property type="nucleotide sequence ID" value="NZ_BAAAPP010000019.1"/>
</dbReference>
<sequence length="70" mass="7841">MSIRQGTEVRWSWGNGSATGTVTEVHHDTVERQIKGETIKRKGSQDDPAYVIEQSDGTRVLKLKSEVERA</sequence>
<evidence type="ECO:0000256" key="1">
    <source>
        <dbReference type="SAM" id="MobiDB-lite"/>
    </source>
</evidence>
<evidence type="ECO:0000313" key="3">
    <source>
        <dbReference type="EMBL" id="NYI11857.1"/>
    </source>
</evidence>
<protein>
    <recommendedName>
        <fullName evidence="2">Hypervirulence associated protein TUDOR domain-containing protein</fullName>
    </recommendedName>
</protein>
<comment type="caution">
    <text evidence="3">The sequence shown here is derived from an EMBL/GenBank/DDBJ whole genome shotgun (WGS) entry which is preliminary data.</text>
</comment>
<accession>A0A7Z0C508</accession>
<feature type="domain" description="Hypervirulence associated protein TUDOR" evidence="2">
    <location>
        <begin position="6"/>
        <end position="67"/>
    </location>
</feature>
<reference evidence="3 4" key="1">
    <citation type="submission" date="2020-07" db="EMBL/GenBank/DDBJ databases">
        <title>Sequencing the genomes of 1000 actinobacteria strains.</title>
        <authorList>
            <person name="Klenk H.-P."/>
        </authorList>
    </citation>
    <scope>NUCLEOTIDE SEQUENCE [LARGE SCALE GENOMIC DNA]</scope>
    <source>
        <strain evidence="3 4">DSM 18248</strain>
    </source>
</reference>
<dbReference type="Proteomes" id="UP000537326">
    <property type="component" value="Unassembled WGS sequence"/>
</dbReference>
<proteinExistence type="predicted"/>
<dbReference type="Pfam" id="PF11160">
    <property type="entry name" value="Hva1_TUDOR"/>
    <property type="match status" value="1"/>
</dbReference>
<organism evidence="3 4">
    <name type="scientific">Nocardioides marinus</name>
    <dbReference type="NCBI Taxonomy" id="374514"/>
    <lineage>
        <taxon>Bacteria</taxon>
        <taxon>Bacillati</taxon>
        <taxon>Actinomycetota</taxon>
        <taxon>Actinomycetes</taxon>
        <taxon>Propionibacteriales</taxon>
        <taxon>Nocardioidaceae</taxon>
        <taxon>Nocardioides</taxon>
    </lineage>
</organism>
<evidence type="ECO:0000313" key="4">
    <source>
        <dbReference type="Proteomes" id="UP000537326"/>
    </source>
</evidence>
<dbReference type="InterPro" id="IPR021331">
    <property type="entry name" value="Hva1_TUDOR"/>
</dbReference>
<dbReference type="AlphaFoldDB" id="A0A7Z0C508"/>
<dbReference type="EMBL" id="JACBZI010000001">
    <property type="protein sequence ID" value="NYI11857.1"/>
    <property type="molecule type" value="Genomic_DNA"/>
</dbReference>
<evidence type="ECO:0000259" key="2">
    <source>
        <dbReference type="Pfam" id="PF11160"/>
    </source>
</evidence>
<name>A0A7Z0C508_9ACTN</name>